<organism evidence="1 2">
    <name type="scientific">Amycolatopsis xylanica</name>
    <dbReference type="NCBI Taxonomy" id="589385"/>
    <lineage>
        <taxon>Bacteria</taxon>
        <taxon>Bacillati</taxon>
        <taxon>Actinomycetota</taxon>
        <taxon>Actinomycetes</taxon>
        <taxon>Pseudonocardiales</taxon>
        <taxon>Pseudonocardiaceae</taxon>
        <taxon>Amycolatopsis</taxon>
    </lineage>
</organism>
<evidence type="ECO:0008006" key="3">
    <source>
        <dbReference type="Google" id="ProtNLM"/>
    </source>
</evidence>
<evidence type="ECO:0000313" key="2">
    <source>
        <dbReference type="Proteomes" id="UP000199515"/>
    </source>
</evidence>
<evidence type="ECO:0000313" key="1">
    <source>
        <dbReference type="EMBL" id="SDZ23634.1"/>
    </source>
</evidence>
<dbReference type="STRING" id="589385.SAMN05421504_11120"/>
<accession>A0A1H3RD05</accession>
<protein>
    <recommendedName>
        <fullName evidence="3">IrrE N-terminal-like domain-containing protein</fullName>
    </recommendedName>
</protein>
<dbReference type="EMBL" id="FNON01000011">
    <property type="protein sequence ID" value="SDZ23634.1"/>
    <property type="molecule type" value="Genomic_DNA"/>
</dbReference>
<keyword evidence="2" id="KW-1185">Reference proteome</keyword>
<sequence length="158" mass="16819">MLVNGESDEVRSETDSLIAALPPLPTPWNVGELCRRLGDRRGRPVLVHSVDVPALPSGLWFDDGVADHIICRSGIVGYHHDHVVLHEICHMLSGHNSALPPGGESAGPLECAAVTGGTGYEEELAETFASTVLRLVYHRSASAVSAFERRAAGMFGVA</sequence>
<proteinExistence type="predicted"/>
<name>A0A1H3RD05_9PSEU</name>
<dbReference type="Proteomes" id="UP000199515">
    <property type="component" value="Unassembled WGS sequence"/>
</dbReference>
<gene>
    <name evidence="1" type="ORF">SAMN05421504_11120</name>
</gene>
<reference evidence="1 2" key="1">
    <citation type="submission" date="2016-10" db="EMBL/GenBank/DDBJ databases">
        <authorList>
            <person name="de Groot N.N."/>
        </authorList>
    </citation>
    <scope>NUCLEOTIDE SEQUENCE [LARGE SCALE GENOMIC DNA]</scope>
    <source>
        <strain evidence="1 2">CPCC 202699</strain>
    </source>
</reference>
<dbReference type="AlphaFoldDB" id="A0A1H3RD05"/>